<organism evidence="1">
    <name type="scientific">Dichomitus squalens</name>
    <dbReference type="NCBI Taxonomy" id="114155"/>
    <lineage>
        <taxon>Eukaryota</taxon>
        <taxon>Fungi</taxon>
        <taxon>Dikarya</taxon>
        <taxon>Basidiomycota</taxon>
        <taxon>Agaricomycotina</taxon>
        <taxon>Agaricomycetes</taxon>
        <taxon>Polyporales</taxon>
        <taxon>Polyporaceae</taxon>
        <taxon>Dichomitus</taxon>
    </lineage>
</organism>
<dbReference type="Proteomes" id="UP000292957">
    <property type="component" value="Unassembled WGS sequence"/>
</dbReference>
<proteinExistence type="predicted"/>
<name>A0A4Q9MQA9_9APHY</name>
<gene>
    <name evidence="1" type="ORF">BD311DRAFT_755541</name>
</gene>
<dbReference type="EMBL" id="ML143409">
    <property type="protein sequence ID" value="TBU29970.1"/>
    <property type="molecule type" value="Genomic_DNA"/>
</dbReference>
<reference evidence="1" key="1">
    <citation type="submission" date="2019-01" db="EMBL/GenBank/DDBJ databases">
        <title>Draft genome sequences of three monokaryotic isolates of the white-rot basidiomycete fungus Dichomitus squalens.</title>
        <authorList>
            <consortium name="DOE Joint Genome Institute"/>
            <person name="Lopez S.C."/>
            <person name="Andreopoulos B."/>
            <person name="Pangilinan J."/>
            <person name="Lipzen A."/>
            <person name="Riley R."/>
            <person name="Ahrendt S."/>
            <person name="Ng V."/>
            <person name="Barry K."/>
            <person name="Daum C."/>
            <person name="Grigoriev I.V."/>
            <person name="Hilden K.S."/>
            <person name="Makela M.R."/>
            <person name="de Vries R.P."/>
        </authorList>
    </citation>
    <scope>NUCLEOTIDE SEQUENCE [LARGE SCALE GENOMIC DNA]</scope>
    <source>
        <strain evidence="1">OM18370.1</strain>
    </source>
</reference>
<protein>
    <submittedName>
        <fullName evidence="1">Uncharacterized protein</fullName>
    </submittedName>
</protein>
<dbReference type="AlphaFoldDB" id="A0A4Q9MQA9"/>
<sequence>MLPLLPFGASITQRSRSASSAGFLFGHGGSEGVPSCTSSSRTWYWMEAPFGTPVRPFHDDEKHLARPSIPLAAEQACRRSRGVYAAHPEATSSRPVS</sequence>
<evidence type="ECO:0000313" key="1">
    <source>
        <dbReference type="EMBL" id="TBU29970.1"/>
    </source>
</evidence>
<accession>A0A4Q9MQA9</accession>